<gene>
    <name evidence="2" type="ORF">BSL78_06770</name>
</gene>
<feature type="region of interest" description="Disordered" evidence="1">
    <location>
        <begin position="114"/>
        <end position="134"/>
    </location>
</feature>
<feature type="region of interest" description="Disordered" evidence="1">
    <location>
        <begin position="959"/>
        <end position="1145"/>
    </location>
</feature>
<accession>A0A2G8L7T2</accession>
<feature type="region of interest" description="Disordered" evidence="1">
    <location>
        <begin position="2283"/>
        <end position="2374"/>
    </location>
</feature>
<feature type="compositionally biased region" description="Basic and acidic residues" evidence="1">
    <location>
        <begin position="493"/>
        <end position="511"/>
    </location>
</feature>
<feature type="compositionally biased region" description="Polar residues" evidence="1">
    <location>
        <begin position="458"/>
        <end position="470"/>
    </location>
</feature>
<feature type="compositionally biased region" description="Basic and acidic residues" evidence="1">
    <location>
        <begin position="2117"/>
        <end position="2132"/>
    </location>
</feature>
<dbReference type="OrthoDB" id="6359887at2759"/>
<evidence type="ECO:0000313" key="3">
    <source>
        <dbReference type="Proteomes" id="UP000230750"/>
    </source>
</evidence>
<feature type="region of interest" description="Disordered" evidence="1">
    <location>
        <begin position="1744"/>
        <end position="1766"/>
    </location>
</feature>
<name>A0A2G8L7T2_STIJA</name>
<reference evidence="2 3" key="1">
    <citation type="journal article" date="2017" name="PLoS Biol.">
        <title>The sea cucumber genome provides insights into morphological evolution and visceral regeneration.</title>
        <authorList>
            <person name="Zhang X."/>
            <person name="Sun L."/>
            <person name="Yuan J."/>
            <person name="Sun Y."/>
            <person name="Gao Y."/>
            <person name="Zhang L."/>
            <person name="Li S."/>
            <person name="Dai H."/>
            <person name="Hamel J.F."/>
            <person name="Liu C."/>
            <person name="Yu Y."/>
            <person name="Liu S."/>
            <person name="Lin W."/>
            <person name="Guo K."/>
            <person name="Jin S."/>
            <person name="Xu P."/>
            <person name="Storey K.B."/>
            <person name="Huan P."/>
            <person name="Zhang T."/>
            <person name="Zhou Y."/>
            <person name="Zhang J."/>
            <person name="Lin C."/>
            <person name="Li X."/>
            <person name="Xing L."/>
            <person name="Huo D."/>
            <person name="Sun M."/>
            <person name="Wang L."/>
            <person name="Mercier A."/>
            <person name="Li F."/>
            <person name="Yang H."/>
            <person name="Xiang J."/>
        </authorList>
    </citation>
    <scope>NUCLEOTIDE SEQUENCE [LARGE SCALE GENOMIC DNA]</scope>
    <source>
        <strain evidence="2">Shaxun</strain>
        <tissue evidence="2">Muscle</tissue>
    </source>
</reference>
<feature type="region of interest" description="Disordered" evidence="1">
    <location>
        <begin position="338"/>
        <end position="376"/>
    </location>
</feature>
<evidence type="ECO:0000256" key="1">
    <source>
        <dbReference type="SAM" id="MobiDB-lite"/>
    </source>
</evidence>
<feature type="compositionally biased region" description="Basic and acidic residues" evidence="1">
    <location>
        <begin position="529"/>
        <end position="544"/>
    </location>
</feature>
<feature type="compositionally biased region" description="Basic and acidic residues" evidence="1">
    <location>
        <begin position="114"/>
        <end position="129"/>
    </location>
</feature>
<feature type="compositionally biased region" description="Polar residues" evidence="1">
    <location>
        <begin position="407"/>
        <end position="417"/>
    </location>
</feature>
<feature type="compositionally biased region" description="Basic and acidic residues" evidence="1">
    <location>
        <begin position="743"/>
        <end position="756"/>
    </location>
</feature>
<dbReference type="GO" id="GO:0046599">
    <property type="term" value="P:regulation of centriole replication"/>
    <property type="evidence" value="ECO:0007669"/>
    <property type="project" value="TreeGrafter"/>
</dbReference>
<protein>
    <submittedName>
        <fullName evidence="2">Uncharacterized protein</fullName>
    </submittedName>
</protein>
<feature type="compositionally biased region" description="Basic and acidic residues" evidence="1">
    <location>
        <begin position="557"/>
        <end position="581"/>
    </location>
</feature>
<feature type="region of interest" description="Disordered" evidence="1">
    <location>
        <begin position="407"/>
        <end position="634"/>
    </location>
</feature>
<feature type="region of interest" description="Disordered" evidence="1">
    <location>
        <begin position="2108"/>
        <end position="2134"/>
    </location>
</feature>
<feature type="compositionally biased region" description="Basic and acidic residues" evidence="1">
    <location>
        <begin position="1171"/>
        <end position="1184"/>
    </location>
</feature>
<feature type="compositionally biased region" description="Basic and acidic residues" evidence="1">
    <location>
        <begin position="2317"/>
        <end position="2333"/>
    </location>
</feature>
<dbReference type="EMBL" id="MRZV01000179">
    <property type="protein sequence ID" value="PIK56327.1"/>
    <property type="molecule type" value="Genomic_DNA"/>
</dbReference>
<evidence type="ECO:0000313" key="2">
    <source>
        <dbReference type="EMBL" id="PIK56327.1"/>
    </source>
</evidence>
<feature type="compositionally biased region" description="Basic and acidic residues" evidence="1">
    <location>
        <begin position="811"/>
        <end position="823"/>
    </location>
</feature>
<dbReference type="GO" id="GO:0005813">
    <property type="term" value="C:centrosome"/>
    <property type="evidence" value="ECO:0007669"/>
    <property type="project" value="TreeGrafter"/>
</dbReference>
<feature type="compositionally biased region" description="Basic and acidic residues" evidence="1">
    <location>
        <begin position="875"/>
        <end position="884"/>
    </location>
</feature>
<feature type="compositionally biased region" description="Basic and acidic residues" evidence="1">
    <location>
        <begin position="224"/>
        <end position="239"/>
    </location>
</feature>
<dbReference type="PANTHER" id="PTHR21553:SF26">
    <property type="entry name" value="ALMS MOTIF DOMAIN-CONTAINING PROTEIN"/>
    <property type="match status" value="1"/>
</dbReference>
<organism evidence="2 3">
    <name type="scientific">Stichopus japonicus</name>
    <name type="common">Sea cucumber</name>
    <dbReference type="NCBI Taxonomy" id="307972"/>
    <lineage>
        <taxon>Eukaryota</taxon>
        <taxon>Metazoa</taxon>
        <taxon>Echinodermata</taxon>
        <taxon>Eleutherozoa</taxon>
        <taxon>Echinozoa</taxon>
        <taxon>Holothuroidea</taxon>
        <taxon>Aspidochirotacea</taxon>
        <taxon>Aspidochirotida</taxon>
        <taxon>Stichopodidae</taxon>
        <taxon>Apostichopus</taxon>
    </lineage>
</organism>
<feature type="compositionally biased region" description="Polar residues" evidence="1">
    <location>
        <begin position="1233"/>
        <end position="1253"/>
    </location>
</feature>
<feature type="compositionally biased region" description="Basic and acidic residues" evidence="1">
    <location>
        <begin position="988"/>
        <end position="1007"/>
    </location>
</feature>
<feature type="region of interest" description="Disordered" evidence="1">
    <location>
        <begin position="1171"/>
        <end position="1208"/>
    </location>
</feature>
<feature type="region of interest" description="Disordered" evidence="1">
    <location>
        <begin position="808"/>
        <end position="831"/>
    </location>
</feature>
<feature type="compositionally biased region" description="Basic and acidic residues" evidence="1">
    <location>
        <begin position="247"/>
        <end position="256"/>
    </location>
</feature>
<feature type="compositionally biased region" description="Low complexity" evidence="1">
    <location>
        <begin position="1122"/>
        <end position="1137"/>
    </location>
</feature>
<feature type="compositionally biased region" description="Low complexity" evidence="1">
    <location>
        <begin position="418"/>
        <end position="457"/>
    </location>
</feature>
<feature type="compositionally biased region" description="Polar residues" evidence="1">
    <location>
        <begin position="545"/>
        <end position="556"/>
    </location>
</feature>
<sequence length="2374" mass="265560">MKTSKVTFRLSPNEEALVLQKERDRRRRLRIQQVREQERAFAKLVRKQVEVKRKQELCILAGQLEQEWLETKLEKQETLDEVYRRTLETVGKAHTSAQEQPPLQEIRERAKVENARKAKERGRKAIEKQQEDDEDKIQEEFAHIMARKTALEIERARAALIAKKPHRNSDISQPDPVKQPTRVLHHEGFSTTHYTIPTEYAERADPEEQGDAKKAAVDEEERLQEETRERQQELKERQTKAALRQKHAQEKERMERAKSDLLEELDQMEQADRRRRQLIVSNIPKQIFQPPHKRLEEKEDHQKDLEEAFENMYMAKTDYVGDLELALEPALPQVEADLDLSSDSPGEEFQIPGRKIPRKFPQGLDGDHSKKPVPVKKDTLKKLLLKIHSQKQDHKIRKKAELVGESVDSQPYSITSITPSYVTSSDVTPSSVTGGSNKSEVSSSQPSSQLSQHPLSSGNGAASSQTTTDGSDAMETGTISEGSGDTYGHNRFKRLDIRQTEGHPETFRRLSSEASTPVTPVPVFDYGEIADRDDKGSEQQRYDHTSGNASGQQQEDQALRDAGDQYAPHSRDVGKIKDSRTRRGNLGNGLETLPPLDGYHPVPPYMHPIGGNVREENGGRGPFPGDDDGSGHYLRTQLEGGLANQHELSMTHAAVLSQHYSIPLANGIPLGISNHTQKSHHLAREHFEPMSDGNYGHDEVQYTDIERNPETEFDKYRSQATVGQPIEGIYPYLDTNQTTFPGRGRDVSKRTEKGSDRCSGGSPQKVRQEPADIACENGTRSLETMPQGHLESVRQKYPNIYETLTGRKPHAKEIADSSSEKDSLPAQPYHKVKGYGSQVSFDKRRRQVLGRNVREVSPEQHFPSGNLTKGFQHQRQGDDMRIPSDYVTSHDQEMTLQQPLPFEQTSNGREHGSEFQSLLHDYQQQLLKLQRTNEAEILQAQSHLRERRQRLLELYPLSQVHSESSDVTSGKQTNMRDIVGGRAGRQGDNLRNENESRISSRRLRDGEQGYISSSGSTGSQSRNSDSKLEHSTNDTSNDEGIKASPSSVIDLSIPGMMKHQPIGHPSYNTAYKHNASITPSSNLHPGGPQHVMNSHNQRTPPFYYDQTESRPQSKTTNFLPLSPKVSVSTEESSPSSPRQQNLERLPSSAFRVISTQGIVHEAPQQRYSIEDQLGHPSGKSDGHRWVAPYSTQPREDSSNKDGLTSTQVTWRPVRELHVSLPTASNELDEQSPLHLTSSPLTDDNTFTSKSPSSPAKMKTLDGIVLEQGLLTPRKLTQTERNYFFPPNQDPLTEREVVTTSQSLAPVEPVSPGMLITPRMLLGNRIDDSESDFTKMSESHLPSATGNVDAMMVHSISQRPHYDIPDQVSDDEDNPVMLQREENGMSTNSNVTLEQSKLSESTTSDFTQRQVRSAFQVTQSPIDQNDPIPIPPSNQVEGFQNVGASRFGRKSANFSHNWHETQVLSGNDEMQSLHNVRYRPVPEKDAVVGGTLDSNETNGAGILRVKYKPNHTDQRDDSVLEASNRLLNDGEESLEEPTDKGLLEALKNLMLAKARSQVPGAVTVTSNYFGHLDLTNSGLSERGAVEMKGDNNEESTESAPEVRKEEEIDEEDNQDIAEVEMEAEEEAKMMIDRQRLHHRPPVASFSKLMAFDEVAPHELSTIIEVESPQFEALPGLSFTGGKDTSRFGKEGAPAVPLSSDGTSSSSWGTPQHHKSALSMSSGSDNPGAIYIHQPTEAFSLDEEPFEDGGNSHLSTASRITDSQTDERSLLQSNHPLSEITTDTYTNPIPQQGIRVQTSMQQGNLVPKESLPEVGHEERVYEDVTISEGPINSSSDISINESQITEGEDEPVEDLSQHSKMFPLSLTAINMRNTALGAAESKPYFTDPYQQGSSQMESRDGMVVDSLVSRELKQSGITTESLESSSFMSQEAIATDGGISLLRGTDNDPELPLEVGYNRSVTSYDSGHVPSFQESQRMEESLTPRNLSSGIHQEGKDERMQELSDAKFAQVFMSDRSNVSQAAIARMEEGPLEDTLEETRGTENTEEDYTFHSLVPQETISESLDTTPSKVNRSSHDVDKGVKSVQNLGIDRRSFHPAVSPARFFTEVRGHQSGGSLDSMREEQSHQHGSERSEMSSQLMTVETGIMEEPELTFQTTFDTNMTLESVVGEHAEGSSNFASHSESLLSFMKHEEQFAHSTPMKSDSQTRHAQDGVVVGPENTDRLNQNSNAQSGPLTLQEALAKHKAGFIKASQTRQAEVKVQKGGTSQPGTAFAMTIKNWQKARLQAQQKKQRPKVVKKSQSGNKENVEKIRTAPRAKTMLDRKAAQKADKERTKRLYNQLDEVKQRQTEAERQKKYAENRKKRKEYEEKLKKKEY</sequence>
<dbReference type="GO" id="GO:0005829">
    <property type="term" value="C:cytosol"/>
    <property type="evidence" value="ECO:0007669"/>
    <property type="project" value="TreeGrafter"/>
</dbReference>
<feature type="compositionally biased region" description="Polar residues" evidence="1">
    <location>
        <begin position="1066"/>
        <end position="1083"/>
    </location>
</feature>
<feature type="compositionally biased region" description="Polar residues" evidence="1">
    <location>
        <begin position="863"/>
        <end position="874"/>
    </location>
</feature>
<keyword evidence="3" id="KW-1185">Reference proteome</keyword>
<dbReference type="Proteomes" id="UP000230750">
    <property type="component" value="Unassembled WGS sequence"/>
</dbReference>
<feature type="region of interest" description="Disordered" evidence="1">
    <location>
        <begin position="1585"/>
        <end position="1612"/>
    </location>
</feature>
<feature type="region of interest" description="Disordered" evidence="1">
    <location>
        <begin position="1680"/>
        <end position="1727"/>
    </location>
</feature>
<comment type="caution">
    <text evidence="2">The sequence shown here is derived from an EMBL/GenBank/DDBJ whole genome shotgun (WGS) entry which is preliminary data.</text>
</comment>
<feature type="compositionally biased region" description="Basic and acidic residues" evidence="1">
    <location>
        <begin position="365"/>
        <end position="376"/>
    </location>
</feature>
<feature type="compositionally biased region" description="Polar residues" evidence="1">
    <location>
        <begin position="959"/>
        <end position="975"/>
    </location>
</feature>
<feature type="compositionally biased region" description="Polar residues" evidence="1">
    <location>
        <begin position="1109"/>
        <end position="1119"/>
    </location>
</feature>
<feature type="compositionally biased region" description="Low complexity" evidence="1">
    <location>
        <begin position="1009"/>
        <end position="1023"/>
    </location>
</feature>
<feature type="region of interest" description="Disordered" evidence="1">
    <location>
        <begin position="1222"/>
        <end position="1255"/>
    </location>
</feature>
<feature type="region of interest" description="Disordered" evidence="1">
    <location>
        <begin position="858"/>
        <end position="884"/>
    </location>
</feature>
<proteinExistence type="predicted"/>
<feature type="compositionally biased region" description="Basic and acidic residues" evidence="1">
    <location>
        <begin position="2340"/>
        <end position="2374"/>
    </location>
</feature>
<feature type="region of interest" description="Disordered" evidence="1">
    <location>
        <begin position="194"/>
        <end position="256"/>
    </location>
</feature>
<feature type="compositionally biased region" description="Basic and acidic residues" evidence="1">
    <location>
        <begin position="200"/>
        <end position="217"/>
    </location>
</feature>
<feature type="region of interest" description="Disordered" evidence="1">
    <location>
        <begin position="728"/>
        <end position="769"/>
    </location>
</feature>
<dbReference type="PANTHER" id="PTHR21553">
    <property type="entry name" value="ALMS1-RELATED"/>
    <property type="match status" value="1"/>
</dbReference>
<feature type="compositionally biased region" description="Low complexity" evidence="1">
    <location>
        <begin position="1697"/>
        <end position="1708"/>
    </location>
</feature>
<feature type="compositionally biased region" description="Polar residues" evidence="1">
    <location>
        <begin position="1750"/>
        <end position="1761"/>
    </location>
</feature>
<dbReference type="GO" id="GO:0005814">
    <property type="term" value="C:centriole"/>
    <property type="evidence" value="ECO:0007669"/>
    <property type="project" value="TreeGrafter"/>
</dbReference>